<reference evidence="1" key="1">
    <citation type="submission" date="2021-06" db="EMBL/GenBank/DDBJ databases">
        <authorList>
            <person name="Kallberg Y."/>
            <person name="Tangrot J."/>
            <person name="Rosling A."/>
        </authorList>
    </citation>
    <scope>NUCLEOTIDE SEQUENCE</scope>
    <source>
        <strain evidence="1">MA461A</strain>
    </source>
</reference>
<sequence length="79" mass="9160">QTLIDIYPNENKWIQLKNLEKLLQPMYKATKLLSTSKHPTIGDMHLAFFGMFDMLNNFIKSNSQKETAQASLCLKDWIA</sequence>
<dbReference type="Proteomes" id="UP000789920">
    <property type="component" value="Unassembled WGS sequence"/>
</dbReference>
<protein>
    <submittedName>
        <fullName evidence="1">35710_t:CDS:1</fullName>
    </submittedName>
</protein>
<feature type="non-terminal residue" evidence="1">
    <location>
        <position position="79"/>
    </location>
</feature>
<keyword evidence="2" id="KW-1185">Reference proteome</keyword>
<comment type="caution">
    <text evidence="1">The sequence shown here is derived from an EMBL/GenBank/DDBJ whole genome shotgun (WGS) entry which is preliminary data.</text>
</comment>
<proteinExistence type="predicted"/>
<organism evidence="1 2">
    <name type="scientific">Racocetra persica</name>
    <dbReference type="NCBI Taxonomy" id="160502"/>
    <lineage>
        <taxon>Eukaryota</taxon>
        <taxon>Fungi</taxon>
        <taxon>Fungi incertae sedis</taxon>
        <taxon>Mucoromycota</taxon>
        <taxon>Glomeromycotina</taxon>
        <taxon>Glomeromycetes</taxon>
        <taxon>Diversisporales</taxon>
        <taxon>Gigasporaceae</taxon>
        <taxon>Racocetra</taxon>
    </lineage>
</organism>
<evidence type="ECO:0000313" key="1">
    <source>
        <dbReference type="EMBL" id="CAG8832232.1"/>
    </source>
</evidence>
<gene>
    <name evidence="1" type="ORF">RPERSI_LOCUS28388</name>
</gene>
<evidence type="ECO:0000313" key="2">
    <source>
        <dbReference type="Proteomes" id="UP000789920"/>
    </source>
</evidence>
<dbReference type="EMBL" id="CAJVQC010103203">
    <property type="protein sequence ID" value="CAG8832232.1"/>
    <property type="molecule type" value="Genomic_DNA"/>
</dbReference>
<accession>A0ACA9S971</accession>
<name>A0ACA9S971_9GLOM</name>
<feature type="non-terminal residue" evidence="1">
    <location>
        <position position="1"/>
    </location>
</feature>